<name>A0A077MEA5_9MICO</name>
<dbReference type="AlphaFoldDB" id="A0A077MEA5"/>
<evidence type="ECO:0000313" key="1">
    <source>
        <dbReference type="EMBL" id="CCI53213.1"/>
    </source>
</evidence>
<dbReference type="STRING" id="1193518.BN13_310001"/>
<accession>A0A077MEA5</accession>
<dbReference type="Proteomes" id="UP000035720">
    <property type="component" value="Unassembled WGS sequence"/>
</dbReference>
<protein>
    <submittedName>
        <fullName evidence="1">Uncharacterized protein</fullName>
    </submittedName>
</protein>
<keyword evidence="2" id="KW-1185">Reference proteome</keyword>
<gene>
    <name evidence="1" type="ORF">BN13_310001</name>
</gene>
<sequence length="134" mass="14106">MSGASTVVGAGRGIGSIAKRRPLRSRRIVGSFNWSRNCCCVRSFCAATAPSRSPRRASATLPPNGFANDEPRSVWVPALAGPAAASPSAAARPATRVVLPNFRNLMCPPFGVHVNRKLALAKACRTVPHGRDTS</sequence>
<proteinExistence type="predicted"/>
<organism evidence="1 2">
    <name type="scientific">Nostocoides jenkinsii Ben 74</name>
    <dbReference type="NCBI Taxonomy" id="1193518"/>
    <lineage>
        <taxon>Bacteria</taxon>
        <taxon>Bacillati</taxon>
        <taxon>Actinomycetota</taxon>
        <taxon>Actinomycetes</taxon>
        <taxon>Micrococcales</taxon>
        <taxon>Intrasporangiaceae</taxon>
        <taxon>Nostocoides</taxon>
    </lineage>
</organism>
<dbReference type="EMBL" id="CAJC01000141">
    <property type="protein sequence ID" value="CCI53213.1"/>
    <property type="molecule type" value="Genomic_DNA"/>
</dbReference>
<evidence type="ECO:0000313" key="2">
    <source>
        <dbReference type="Proteomes" id="UP000035720"/>
    </source>
</evidence>
<comment type="caution">
    <text evidence="1">The sequence shown here is derived from an EMBL/GenBank/DDBJ whole genome shotgun (WGS) entry which is preliminary data.</text>
</comment>
<reference evidence="1 2" key="1">
    <citation type="journal article" date="2013" name="ISME J.">
        <title>A metabolic model for members of the genus Tetrasphaera involved in enhanced biological phosphorus removal.</title>
        <authorList>
            <person name="Kristiansen R."/>
            <person name="Nguyen H.T.T."/>
            <person name="Saunders A.M."/>
            <person name="Nielsen J.L."/>
            <person name="Wimmer R."/>
            <person name="Le V.Q."/>
            <person name="McIlroy S.J."/>
            <person name="Petrovski S."/>
            <person name="Seviour R.J."/>
            <person name="Calteau A."/>
            <person name="Nielsen K.L."/>
            <person name="Nielsen P.H."/>
        </authorList>
    </citation>
    <scope>NUCLEOTIDE SEQUENCE [LARGE SCALE GENOMIC DNA]</scope>
    <source>
        <strain evidence="1 2">Ben 74</strain>
    </source>
</reference>